<evidence type="ECO:0000256" key="3">
    <source>
        <dbReference type="ARBA" id="ARBA00022448"/>
    </source>
</evidence>
<dbReference type="Gene3D" id="3.30.70.100">
    <property type="match status" value="1"/>
</dbReference>
<evidence type="ECO:0000256" key="2">
    <source>
        <dbReference type="ARBA" id="ARBA00006024"/>
    </source>
</evidence>
<dbReference type="PRINTS" id="PR00941">
    <property type="entry name" value="CDATPASE"/>
</dbReference>
<dbReference type="GO" id="GO:0016887">
    <property type="term" value="F:ATP hydrolysis activity"/>
    <property type="evidence" value="ECO:0007669"/>
    <property type="project" value="InterPro"/>
</dbReference>
<dbReference type="InterPro" id="IPR008250">
    <property type="entry name" value="ATPase_P-typ_transduc_dom_A_sf"/>
</dbReference>
<gene>
    <name evidence="17" type="primary">cadA</name>
    <name evidence="17" type="ORF">EU555_17230</name>
</gene>
<keyword evidence="7 15" id="KW-0479">Metal-binding</keyword>
<feature type="transmembrane region" description="Helical" evidence="15">
    <location>
        <begin position="357"/>
        <end position="380"/>
    </location>
</feature>
<dbReference type="GO" id="GO:0005524">
    <property type="term" value="F:ATP binding"/>
    <property type="evidence" value="ECO:0007669"/>
    <property type="project" value="UniProtKB-UniRule"/>
</dbReference>
<keyword evidence="3" id="KW-0813">Transport</keyword>
<dbReference type="SUPFAM" id="SSF81665">
    <property type="entry name" value="Calcium ATPase, transmembrane domain M"/>
    <property type="match status" value="1"/>
</dbReference>
<comment type="similarity">
    <text evidence="2 15">Belongs to the cation transport ATPase (P-type) (TC 3.A.3) family. Type IB subfamily.</text>
</comment>
<feature type="transmembrane region" description="Helical" evidence="15">
    <location>
        <begin position="100"/>
        <end position="120"/>
    </location>
</feature>
<evidence type="ECO:0000256" key="8">
    <source>
        <dbReference type="ARBA" id="ARBA00022741"/>
    </source>
</evidence>
<dbReference type="InterPro" id="IPR006121">
    <property type="entry name" value="HMA_dom"/>
</dbReference>
<keyword evidence="4 15" id="KW-1003">Cell membrane</keyword>
<evidence type="ECO:0000256" key="10">
    <source>
        <dbReference type="ARBA" id="ARBA00022967"/>
    </source>
</evidence>
<dbReference type="Gene3D" id="3.40.1110.10">
    <property type="entry name" value="Calcium-transporting ATPase, cytoplasmic domain N"/>
    <property type="match status" value="1"/>
</dbReference>
<evidence type="ECO:0000256" key="6">
    <source>
        <dbReference type="ARBA" id="ARBA00022692"/>
    </source>
</evidence>
<keyword evidence="18" id="KW-1185">Reference proteome</keyword>
<evidence type="ECO:0000313" key="17">
    <source>
        <dbReference type="EMBL" id="TGD97913.1"/>
    </source>
</evidence>
<dbReference type="SFLD" id="SFLDF00027">
    <property type="entry name" value="p-type_atpase"/>
    <property type="match status" value="1"/>
</dbReference>
<dbReference type="SUPFAM" id="SSF81653">
    <property type="entry name" value="Calcium ATPase, transduction domain A"/>
    <property type="match status" value="1"/>
</dbReference>
<dbReference type="NCBIfam" id="TIGR01512">
    <property type="entry name" value="ATPase-IB2_Cd"/>
    <property type="match status" value="1"/>
</dbReference>
<feature type="transmembrane region" description="Helical" evidence="15">
    <location>
        <begin position="325"/>
        <end position="345"/>
    </location>
</feature>
<dbReference type="Gene3D" id="3.40.50.1000">
    <property type="entry name" value="HAD superfamily/HAD-like"/>
    <property type="match status" value="1"/>
</dbReference>
<keyword evidence="9 15" id="KW-0067">ATP-binding</keyword>
<dbReference type="Pfam" id="PF00122">
    <property type="entry name" value="E1-E2_ATPase"/>
    <property type="match status" value="1"/>
</dbReference>
<evidence type="ECO:0000256" key="7">
    <source>
        <dbReference type="ARBA" id="ARBA00022723"/>
    </source>
</evidence>
<evidence type="ECO:0000256" key="9">
    <source>
        <dbReference type="ARBA" id="ARBA00022840"/>
    </source>
</evidence>
<dbReference type="SFLD" id="SFLDS00003">
    <property type="entry name" value="Haloacid_Dehalogenase"/>
    <property type="match status" value="1"/>
</dbReference>
<dbReference type="InterPro" id="IPR044492">
    <property type="entry name" value="P_typ_ATPase_HD_dom"/>
</dbReference>
<feature type="domain" description="HMA" evidence="16">
    <location>
        <begin position="13"/>
        <end position="78"/>
    </location>
</feature>
<evidence type="ECO:0000313" key="18">
    <source>
        <dbReference type="Proteomes" id="UP000297535"/>
    </source>
</evidence>
<evidence type="ECO:0000256" key="13">
    <source>
        <dbReference type="ARBA" id="ARBA00039097"/>
    </source>
</evidence>
<dbReference type="NCBIfam" id="TIGR01494">
    <property type="entry name" value="ATPase_P-type"/>
    <property type="match status" value="2"/>
</dbReference>
<dbReference type="Pfam" id="PF00403">
    <property type="entry name" value="HMA"/>
    <property type="match status" value="1"/>
</dbReference>
<dbReference type="InterPro" id="IPR023298">
    <property type="entry name" value="ATPase_P-typ_TM_dom_sf"/>
</dbReference>
<dbReference type="SUPFAM" id="SSF56784">
    <property type="entry name" value="HAD-like"/>
    <property type="match status" value="1"/>
</dbReference>
<dbReference type="EMBL" id="SRLB01000012">
    <property type="protein sequence ID" value="TGD97913.1"/>
    <property type="molecule type" value="Genomic_DNA"/>
</dbReference>
<dbReference type="OrthoDB" id="9813266at2"/>
<dbReference type="FunFam" id="3.30.70.100:FF:000001">
    <property type="entry name" value="ATPase copper transporting beta"/>
    <property type="match status" value="1"/>
</dbReference>
<organism evidence="17 18">
    <name type="scientific">Methylobacterium nonmethylotrophicum</name>
    <dbReference type="NCBI Taxonomy" id="1141884"/>
    <lineage>
        <taxon>Bacteria</taxon>
        <taxon>Pseudomonadati</taxon>
        <taxon>Pseudomonadota</taxon>
        <taxon>Alphaproteobacteria</taxon>
        <taxon>Hyphomicrobiales</taxon>
        <taxon>Methylobacteriaceae</taxon>
        <taxon>Methylobacterium</taxon>
    </lineage>
</organism>
<dbReference type="InterPro" id="IPR027256">
    <property type="entry name" value="P-typ_ATPase_IB"/>
</dbReference>
<dbReference type="PANTHER" id="PTHR48085">
    <property type="entry name" value="CADMIUM/ZINC-TRANSPORTING ATPASE HMA2-RELATED"/>
    <property type="match status" value="1"/>
</dbReference>
<evidence type="ECO:0000256" key="5">
    <source>
        <dbReference type="ARBA" id="ARBA00022553"/>
    </source>
</evidence>
<dbReference type="GO" id="GO:0015086">
    <property type="term" value="F:cadmium ion transmembrane transporter activity"/>
    <property type="evidence" value="ECO:0007669"/>
    <property type="project" value="TreeGrafter"/>
</dbReference>
<dbReference type="InterPro" id="IPR018303">
    <property type="entry name" value="ATPase_P-typ_P_site"/>
</dbReference>
<dbReference type="GO" id="GO:0046872">
    <property type="term" value="F:metal ion binding"/>
    <property type="evidence" value="ECO:0007669"/>
    <property type="project" value="UniProtKB-KW"/>
</dbReference>
<dbReference type="NCBIfam" id="TIGR01511">
    <property type="entry name" value="ATPase-IB1_Cu"/>
    <property type="match status" value="1"/>
</dbReference>
<dbReference type="SFLD" id="SFLDG00002">
    <property type="entry name" value="C1.7:_P-type_atpase_like"/>
    <property type="match status" value="1"/>
</dbReference>
<dbReference type="AlphaFoldDB" id="A0A4Z0NNV2"/>
<keyword evidence="10" id="KW-1278">Translocase</keyword>
<comment type="caution">
    <text evidence="17">The sequence shown here is derived from an EMBL/GenBank/DDBJ whole genome shotgun (WGS) entry which is preliminary data.</text>
</comment>
<evidence type="ECO:0000256" key="1">
    <source>
        <dbReference type="ARBA" id="ARBA00004651"/>
    </source>
</evidence>
<reference evidence="17 18" key="1">
    <citation type="submission" date="2019-04" db="EMBL/GenBank/DDBJ databases">
        <authorList>
            <person name="Feng G."/>
            <person name="Zhu H."/>
        </authorList>
    </citation>
    <scope>NUCLEOTIDE SEQUENCE [LARGE SCALE GENOMIC DNA]</scope>
    <source>
        <strain evidence="17 18">6HR-1</strain>
    </source>
</reference>
<accession>A0A4Z0NNV2</accession>
<dbReference type="InterPro" id="IPR036163">
    <property type="entry name" value="HMA_dom_sf"/>
</dbReference>
<evidence type="ECO:0000256" key="15">
    <source>
        <dbReference type="RuleBase" id="RU362081"/>
    </source>
</evidence>
<dbReference type="InterPro" id="IPR017969">
    <property type="entry name" value="Heavy-metal-associated_CS"/>
</dbReference>
<dbReference type="GO" id="GO:0016463">
    <property type="term" value="F:P-type zinc transporter activity"/>
    <property type="evidence" value="ECO:0007669"/>
    <property type="project" value="UniProtKB-EC"/>
</dbReference>
<dbReference type="NCBIfam" id="TIGR01525">
    <property type="entry name" value="ATPase-IB_hvy"/>
    <property type="match status" value="1"/>
</dbReference>
<dbReference type="SUPFAM" id="SSF55008">
    <property type="entry name" value="HMA, heavy metal-associated domain"/>
    <property type="match status" value="1"/>
</dbReference>
<keyword evidence="12 15" id="KW-0472">Membrane</keyword>
<dbReference type="FunFam" id="2.70.150.10:FF:000002">
    <property type="entry name" value="Copper-transporting ATPase 1, putative"/>
    <property type="match status" value="1"/>
</dbReference>
<comment type="subcellular location">
    <subcellularLocation>
        <location evidence="1">Cell membrane</location>
        <topology evidence="1">Multi-pass membrane protein</topology>
    </subcellularLocation>
</comment>
<dbReference type="Pfam" id="PF00702">
    <property type="entry name" value="Hydrolase"/>
    <property type="match status" value="1"/>
</dbReference>
<dbReference type="InterPro" id="IPR036412">
    <property type="entry name" value="HAD-like_sf"/>
</dbReference>
<dbReference type="CDD" id="cd00371">
    <property type="entry name" value="HMA"/>
    <property type="match status" value="1"/>
</dbReference>
<dbReference type="GO" id="GO:0005886">
    <property type="term" value="C:plasma membrane"/>
    <property type="evidence" value="ECO:0007669"/>
    <property type="project" value="UniProtKB-SubCell"/>
</dbReference>
<keyword evidence="8 15" id="KW-0547">Nucleotide-binding</keyword>
<sequence length="711" mass="71396">MSDAATLDLTDASSTCLRVSGMDCASCAAKVETAVRRLPGIESVDVSVATETLTVRHGPGTSAGAIAATVRGLGYGAEDPDAAASGEQVADLPWWRAPKALLAFACGAALVVAYAVGHVVPGAERWAFLAAMTVGLVPVARRALAAARHGTPFSIETLMTIAAVGATAIGATEEAATVVFLFLVGEVLEGVAAGRARASIRGLTGLVPDTALLERDGTTERVAAASLRVGATVLVRPGDRVPADGTVLDGETAVDEAPVTGESVPRPKAAGDAVFAGTVNGDGAIRVRVTAAARDNTIARVVRLVEEAQEAKAPTERLIDRFATIYTPAVVAVAALVAVAPPLLAGASWGEWVYKGLAILLIGCPCALVISTPAAIAAGLSAGARRGLLIKGGAVLERLAAVTTVAFDKTGTLTEGKPVVTDVVAFGRSERDVLSLAGALEGGSSHPLAKAVLAKAAEVGAPVPPAFGAQALGGKGVTGKVGGIDLFLGSPREADTRTVLAAGQEARISALQGEGKTVSVLLANGAVAGLLAMRDEPRTDAKAAVDRLASVGIGALMLTGDNARTARAVAGALGIEARAELLPEDKQGIVRELQAGGAVVAKVGDGINDAPALAAADVGIAMGGGTDVALETADAAVLHGRVADVARMVELARRTLANIRANIAIALGLKLVFLVTTIAGITGLWPAILADTGATVLVTANALRLLRVRLP</sequence>
<evidence type="ECO:0000256" key="4">
    <source>
        <dbReference type="ARBA" id="ARBA00022475"/>
    </source>
</evidence>
<dbReference type="InterPro" id="IPR001757">
    <property type="entry name" value="P_typ_ATPase"/>
</dbReference>
<keyword evidence="6 15" id="KW-0812">Transmembrane</keyword>
<dbReference type="PROSITE" id="PS01047">
    <property type="entry name" value="HMA_1"/>
    <property type="match status" value="1"/>
</dbReference>
<protein>
    <recommendedName>
        <fullName evidence="13">P-type Zn(2+) transporter</fullName>
        <ecNumber evidence="13">7.2.2.12</ecNumber>
    </recommendedName>
</protein>
<feature type="transmembrane region" description="Helical" evidence="15">
    <location>
        <begin position="661"/>
        <end position="681"/>
    </location>
</feature>
<name>A0A4Z0NNV2_9HYPH</name>
<dbReference type="PRINTS" id="PR00119">
    <property type="entry name" value="CATATPASE"/>
</dbReference>
<keyword evidence="11 15" id="KW-1133">Transmembrane helix</keyword>
<dbReference type="Proteomes" id="UP000297535">
    <property type="component" value="Unassembled WGS sequence"/>
</dbReference>
<proteinExistence type="inferred from homology"/>
<dbReference type="InterPro" id="IPR023299">
    <property type="entry name" value="ATPase_P-typ_cyto_dom_N"/>
</dbReference>
<evidence type="ECO:0000259" key="16">
    <source>
        <dbReference type="PROSITE" id="PS50846"/>
    </source>
</evidence>
<comment type="catalytic activity">
    <reaction evidence="14">
        <text>Zn(2+)(in) + ATP + H2O = Zn(2+)(out) + ADP + phosphate + H(+)</text>
        <dbReference type="Rhea" id="RHEA:20621"/>
        <dbReference type="ChEBI" id="CHEBI:15377"/>
        <dbReference type="ChEBI" id="CHEBI:15378"/>
        <dbReference type="ChEBI" id="CHEBI:29105"/>
        <dbReference type="ChEBI" id="CHEBI:30616"/>
        <dbReference type="ChEBI" id="CHEBI:43474"/>
        <dbReference type="ChEBI" id="CHEBI:456216"/>
        <dbReference type="EC" id="7.2.2.12"/>
    </reaction>
</comment>
<dbReference type="PANTHER" id="PTHR48085:SF5">
    <property type="entry name" value="CADMIUM_ZINC-TRANSPORTING ATPASE HMA4-RELATED"/>
    <property type="match status" value="1"/>
</dbReference>
<evidence type="ECO:0000256" key="11">
    <source>
        <dbReference type="ARBA" id="ARBA00022989"/>
    </source>
</evidence>
<dbReference type="Gene3D" id="2.70.150.10">
    <property type="entry name" value="Calcium-transporting ATPase, cytoplasmic transduction domain A"/>
    <property type="match status" value="1"/>
</dbReference>
<dbReference type="RefSeq" id="WP_135416216.1">
    <property type="nucleotide sequence ID" value="NZ_SRLB01000012.1"/>
</dbReference>
<keyword evidence="5" id="KW-0597">Phosphoprotein</keyword>
<keyword evidence="17" id="KW-0378">Hydrolase</keyword>
<evidence type="ECO:0000256" key="14">
    <source>
        <dbReference type="ARBA" id="ARBA00047308"/>
    </source>
</evidence>
<dbReference type="InterPro" id="IPR051014">
    <property type="entry name" value="Cation_Transport_ATPase_IB"/>
</dbReference>
<dbReference type="EC" id="7.2.2.12" evidence="13"/>
<evidence type="ECO:0000256" key="12">
    <source>
        <dbReference type="ARBA" id="ARBA00023136"/>
    </source>
</evidence>
<dbReference type="InterPro" id="IPR023214">
    <property type="entry name" value="HAD_sf"/>
</dbReference>
<dbReference type="PROSITE" id="PS50846">
    <property type="entry name" value="HMA_2"/>
    <property type="match status" value="1"/>
</dbReference>
<dbReference type="InterPro" id="IPR059000">
    <property type="entry name" value="ATPase_P-type_domA"/>
</dbReference>
<dbReference type="PROSITE" id="PS00154">
    <property type="entry name" value="ATPASE_E1_E2"/>
    <property type="match status" value="1"/>
</dbReference>